<proteinExistence type="predicted"/>
<protein>
    <submittedName>
        <fullName evidence="2">Uncharacterized protein</fullName>
    </submittedName>
</protein>
<gene>
    <name evidence="2" type="ORF">CgunFtcFv8_008139</name>
</gene>
<comment type="caution">
    <text evidence="2">The sequence shown here is derived from an EMBL/GenBank/DDBJ whole genome shotgun (WGS) entry which is preliminary data.</text>
</comment>
<feature type="region of interest" description="Disordered" evidence="1">
    <location>
        <begin position="17"/>
        <end position="77"/>
    </location>
</feature>
<evidence type="ECO:0000313" key="2">
    <source>
        <dbReference type="EMBL" id="KAK5913623.1"/>
    </source>
</evidence>
<feature type="compositionally biased region" description="Low complexity" evidence="1">
    <location>
        <begin position="36"/>
        <end position="69"/>
    </location>
</feature>
<dbReference type="Proteomes" id="UP001331515">
    <property type="component" value="Unassembled WGS sequence"/>
</dbReference>
<sequence length="96" mass="9929">MEMRALSGREELAEHFGNLPPLLPSPPCLTPPTFHSGLDGDSGMMGAAADGGSAVHPHSSHTSQHPSSSLMQPVIHAPLLASSHPSRCVAAHPSTH</sequence>
<evidence type="ECO:0000256" key="1">
    <source>
        <dbReference type="SAM" id="MobiDB-lite"/>
    </source>
</evidence>
<evidence type="ECO:0000313" key="3">
    <source>
        <dbReference type="Proteomes" id="UP001331515"/>
    </source>
</evidence>
<accession>A0AAN8D4J9</accession>
<name>A0AAN8D4J9_CHAGU</name>
<feature type="compositionally biased region" description="Pro residues" evidence="1">
    <location>
        <begin position="21"/>
        <end position="30"/>
    </location>
</feature>
<dbReference type="EMBL" id="JAURVH010001527">
    <property type="protein sequence ID" value="KAK5913623.1"/>
    <property type="molecule type" value="Genomic_DNA"/>
</dbReference>
<dbReference type="AlphaFoldDB" id="A0AAN8D4J9"/>
<reference evidence="2 3" key="1">
    <citation type="journal article" date="2023" name="Mol. Biol. Evol.">
        <title>Genomics of Secondarily Temperate Adaptation in the Only Non-Antarctic Icefish.</title>
        <authorList>
            <person name="Rivera-Colon A.G."/>
            <person name="Rayamajhi N."/>
            <person name="Minhas B.F."/>
            <person name="Madrigal G."/>
            <person name="Bilyk K.T."/>
            <person name="Yoon V."/>
            <person name="Hune M."/>
            <person name="Gregory S."/>
            <person name="Cheng C.H.C."/>
            <person name="Catchen J.M."/>
        </authorList>
    </citation>
    <scope>NUCLEOTIDE SEQUENCE [LARGE SCALE GENOMIC DNA]</scope>
    <source>
        <tissue evidence="2">White muscle</tissue>
    </source>
</reference>
<keyword evidence="3" id="KW-1185">Reference proteome</keyword>
<organism evidence="2 3">
    <name type="scientific">Champsocephalus gunnari</name>
    <name type="common">Mackerel icefish</name>
    <dbReference type="NCBI Taxonomy" id="52237"/>
    <lineage>
        <taxon>Eukaryota</taxon>
        <taxon>Metazoa</taxon>
        <taxon>Chordata</taxon>
        <taxon>Craniata</taxon>
        <taxon>Vertebrata</taxon>
        <taxon>Euteleostomi</taxon>
        <taxon>Actinopterygii</taxon>
        <taxon>Neopterygii</taxon>
        <taxon>Teleostei</taxon>
        <taxon>Neoteleostei</taxon>
        <taxon>Acanthomorphata</taxon>
        <taxon>Eupercaria</taxon>
        <taxon>Perciformes</taxon>
        <taxon>Notothenioidei</taxon>
        <taxon>Channichthyidae</taxon>
        <taxon>Champsocephalus</taxon>
    </lineage>
</organism>